<evidence type="ECO:0000256" key="1">
    <source>
        <dbReference type="SAM" id="MobiDB-lite"/>
    </source>
</evidence>
<gene>
    <name evidence="2" type="ORF">NQ317_018988</name>
</gene>
<name>A0ABQ9JMN8_9CUCU</name>
<reference evidence="2" key="1">
    <citation type="journal article" date="2023" name="Insect Mol. Biol.">
        <title>Genome sequencing provides insights into the evolution of gene families encoding plant cell wall-degrading enzymes in longhorned beetles.</title>
        <authorList>
            <person name="Shin N.R."/>
            <person name="Okamura Y."/>
            <person name="Kirsch R."/>
            <person name="Pauchet Y."/>
        </authorList>
    </citation>
    <scope>NUCLEOTIDE SEQUENCE</scope>
    <source>
        <strain evidence="2">MMC_N1</strain>
    </source>
</reference>
<feature type="compositionally biased region" description="Basic residues" evidence="1">
    <location>
        <begin position="111"/>
        <end position="120"/>
    </location>
</feature>
<keyword evidence="3" id="KW-1185">Reference proteome</keyword>
<evidence type="ECO:0000313" key="3">
    <source>
        <dbReference type="Proteomes" id="UP001162164"/>
    </source>
</evidence>
<feature type="region of interest" description="Disordered" evidence="1">
    <location>
        <begin position="97"/>
        <end position="120"/>
    </location>
</feature>
<sequence>MYITRINDDQWQTMDFLNVYILSGDYKLGSYIGQNNARQQFRNIFLKWPLPPSYLQNQSQDFRAVFYFVQYIDGVMTKRHKRHSQHFTGELRRYEAVERRKSKGDSTREKNKGRRNSRRHRNKSIRLLCQRWWRFSCLL</sequence>
<proteinExistence type="predicted"/>
<evidence type="ECO:0000313" key="2">
    <source>
        <dbReference type="EMBL" id="KAJ8979166.1"/>
    </source>
</evidence>
<feature type="compositionally biased region" description="Basic and acidic residues" evidence="1">
    <location>
        <begin position="97"/>
        <end position="110"/>
    </location>
</feature>
<dbReference type="EMBL" id="JAPWTJ010000367">
    <property type="protein sequence ID" value="KAJ8979166.1"/>
    <property type="molecule type" value="Genomic_DNA"/>
</dbReference>
<organism evidence="2 3">
    <name type="scientific">Molorchus minor</name>
    <dbReference type="NCBI Taxonomy" id="1323400"/>
    <lineage>
        <taxon>Eukaryota</taxon>
        <taxon>Metazoa</taxon>
        <taxon>Ecdysozoa</taxon>
        <taxon>Arthropoda</taxon>
        <taxon>Hexapoda</taxon>
        <taxon>Insecta</taxon>
        <taxon>Pterygota</taxon>
        <taxon>Neoptera</taxon>
        <taxon>Endopterygota</taxon>
        <taxon>Coleoptera</taxon>
        <taxon>Polyphaga</taxon>
        <taxon>Cucujiformia</taxon>
        <taxon>Chrysomeloidea</taxon>
        <taxon>Cerambycidae</taxon>
        <taxon>Lamiinae</taxon>
        <taxon>Monochamini</taxon>
        <taxon>Molorchus</taxon>
    </lineage>
</organism>
<comment type="caution">
    <text evidence="2">The sequence shown here is derived from an EMBL/GenBank/DDBJ whole genome shotgun (WGS) entry which is preliminary data.</text>
</comment>
<accession>A0ABQ9JMN8</accession>
<protein>
    <submittedName>
        <fullName evidence="2">Uncharacterized protein</fullName>
    </submittedName>
</protein>
<dbReference type="Proteomes" id="UP001162164">
    <property type="component" value="Unassembled WGS sequence"/>
</dbReference>